<comment type="caution">
    <text evidence="1">The sequence shown here is derived from an EMBL/GenBank/DDBJ whole genome shotgun (WGS) entry which is preliminary data.</text>
</comment>
<evidence type="ECO:0000313" key="2">
    <source>
        <dbReference type="Proteomes" id="UP001162992"/>
    </source>
</evidence>
<gene>
    <name evidence="1" type="ORF">O6H91_20G035700</name>
</gene>
<proteinExistence type="predicted"/>
<evidence type="ECO:0000313" key="1">
    <source>
        <dbReference type="EMBL" id="KAJ7519379.1"/>
    </source>
</evidence>
<sequence>MAEGLGMMEVLATIIFGTAYVYWVLLQLPKGLIRFLALLPLLAVYALLPWRAATAHAKFLLSFFLVWMCAFKFLLICWDAGTATDSAAMESFPRFFVAINFPFGVPSSNGSALKGKGPSADGPISSKEVSQVARAVLLRSALKILLLLPFYRFYDFRDSFPVLVVYTMYAFHIYLGCSVLFEGLAALGSLMVGLRFLECYDRPYLAGSLSEFWGRRWNQLVCSVLRASVYEPVRHFTSKGPVKVPIMNERKQIQEEKMTERKQERFDVMPKILATLAVFLVSGLMHDVIFFYLSRRVSWHATAFFVLQGVATVLEAAIRIAWPGRPKLPKFLAVILTISFVFCSAVWLFFPALCSSEGDLRIIQEFNEAQAWILFKLKSFLNSRFL</sequence>
<accession>A0ACC2APB2</accession>
<organism evidence="1 2">
    <name type="scientific">Diphasiastrum complanatum</name>
    <name type="common">Issler's clubmoss</name>
    <name type="synonym">Lycopodium complanatum</name>
    <dbReference type="NCBI Taxonomy" id="34168"/>
    <lineage>
        <taxon>Eukaryota</taxon>
        <taxon>Viridiplantae</taxon>
        <taxon>Streptophyta</taxon>
        <taxon>Embryophyta</taxon>
        <taxon>Tracheophyta</taxon>
        <taxon>Lycopodiopsida</taxon>
        <taxon>Lycopodiales</taxon>
        <taxon>Lycopodiaceae</taxon>
        <taxon>Lycopodioideae</taxon>
        <taxon>Diphasiastrum</taxon>
    </lineage>
</organism>
<keyword evidence="2" id="KW-1185">Reference proteome</keyword>
<reference evidence="2" key="1">
    <citation type="journal article" date="2024" name="Proc. Natl. Acad. Sci. U.S.A.">
        <title>Extraordinary preservation of gene collinearity over three hundred million years revealed in homosporous lycophytes.</title>
        <authorList>
            <person name="Li C."/>
            <person name="Wickell D."/>
            <person name="Kuo L.Y."/>
            <person name="Chen X."/>
            <person name="Nie B."/>
            <person name="Liao X."/>
            <person name="Peng D."/>
            <person name="Ji J."/>
            <person name="Jenkins J."/>
            <person name="Williams M."/>
            <person name="Shu S."/>
            <person name="Plott C."/>
            <person name="Barry K."/>
            <person name="Rajasekar S."/>
            <person name="Grimwood J."/>
            <person name="Han X."/>
            <person name="Sun S."/>
            <person name="Hou Z."/>
            <person name="He W."/>
            <person name="Dai G."/>
            <person name="Sun C."/>
            <person name="Schmutz J."/>
            <person name="Leebens-Mack J.H."/>
            <person name="Li F.W."/>
            <person name="Wang L."/>
        </authorList>
    </citation>
    <scope>NUCLEOTIDE SEQUENCE [LARGE SCALE GENOMIC DNA]</scope>
    <source>
        <strain evidence="2">cv. PW_Plant_1</strain>
    </source>
</reference>
<protein>
    <submittedName>
        <fullName evidence="1">Uncharacterized protein</fullName>
    </submittedName>
</protein>
<dbReference type="Proteomes" id="UP001162992">
    <property type="component" value="Chromosome 20"/>
</dbReference>
<name>A0ACC2APB2_DIPCM</name>
<dbReference type="EMBL" id="CM055111">
    <property type="protein sequence ID" value="KAJ7519379.1"/>
    <property type="molecule type" value="Genomic_DNA"/>
</dbReference>